<comment type="caution">
    <text evidence="2">The sequence shown here is derived from an EMBL/GenBank/DDBJ whole genome shotgun (WGS) entry which is preliminary data.</text>
</comment>
<evidence type="ECO:0000259" key="1">
    <source>
        <dbReference type="Pfam" id="PF04545"/>
    </source>
</evidence>
<feature type="domain" description="RNA polymerase sigma-70 region 4" evidence="1">
    <location>
        <begin position="173"/>
        <end position="222"/>
    </location>
</feature>
<name>A0A4Q2EHV8_9ACTN</name>
<dbReference type="OrthoDB" id="4453977at2"/>
<evidence type="ECO:0000313" key="3">
    <source>
        <dbReference type="Proteomes" id="UP000290624"/>
    </source>
</evidence>
<dbReference type="Gene3D" id="1.10.10.10">
    <property type="entry name" value="Winged helix-like DNA-binding domain superfamily/Winged helix DNA-binding domain"/>
    <property type="match status" value="1"/>
</dbReference>
<dbReference type="AlphaFoldDB" id="A0A4Q2EHV8"/>
<sequence>MTRHHLTPTLTALNREWVALCAEHSALPARWRLACGRHAVTDGLAGVLDAITADPDAVLVGLLSLQRAGESLAGRVVIQAFLGKLVRMAAADSVASLPDYLGAMWERVVSYPVARRRQRVAANLVLDTLKTVKSLGRQQGAELPGWEADFTPWRQGQVEPWGDAERVLSVGVALGAITPRTRAALHSVYVEGRSSTAAGVHLGASAAAVRQRCSQGVRALRAIAPELLDELAG</sequence>
<proteinExistence type="predicted"/>
<accession>A0A4Q2EHV8</accession>
<dbReference type="GO" id="GO:0003700">
    <property type="term" value="F:DNA-binding transcription factor activity"/>
    <property type="evidence" value="ECO:0007669"/>
    <property type="project" value="InterPro"/>
</dbReference>
<organism evidence="2 3">
    <name type="scientific">Propioniciclava flava</name>
    <dbReference type="NCBI Taxonomy" id="2072026"/>
    <lineage>
        <taxon>Bacteria</taxon>
        <taxon>Bacillati</taxon>
        <taxon>Actinomycetota</taxon>
        <taxon>Actinomycetes</taxon>
        <taxon>Propionibacteriales</taxon>
        <taxon>Propionibacteriaceae</taxon>
        <taxon>Propioniciclava</taxon>
    </lineage>
</organism>
<protein>
    <recommendedName>
        <fullName evidence="1">RNA polymerase sigma-70 region 4 domain-containing protein</fullName>
    </recommendedName>
</protein>
<evidence type="ECO:0000313" key="2">
    <source>
        <dbReference type="EMBL" id="RXW31465.1"/>
    </source>
</evidence>
<dbReference type="InterPro" id="IPR036388">
    <property type="entry name" value="WH-like_DNA-bd_sf"/>
</dbReference>
<dbReference type="SUPFAM" id="SSF88659">
    <property type="entry name" value="Sigma3 and sigma4 domains of RNA polymerase sigma factors"/>
    <property type="match status" value="1"/>
</dbReference>
<dbReference type="EMBL" id="PPCV01000008">
    <property type="protein sequence ID" value="RXW31465.1"/>
    <property type="molecule type" value="Genomic_DNA"/>
</dbReference>
<dbReference type="InterPro" id="IPR013324">
    <property type="entry name" value="RNA_pol_sigma_r3/r4-like"/>
</dbReference>
<dbReference type="RefSeq" id="WP_129459350.1">
    <property type="nucleotide sequence ID" value="NZ_PPCV01000008.1"/>
</dbReference>
<dbReference type="Proteomes" id="UP000290624">
    <property type="component" value="Unassembled WGS sequence"/>
</dbReference>
<dbReference type="InterPro" id="IPR007630">
    <property type="entry name" value="RNA_pol_sigma70_r4"/>
</dbReference>
<reference evidence="2 3" key="1">
    <citation type="submission" date="2018-01" db="EMBL/GenBank/DDBJ databases">
        <title>Lactibacter flavus gen. nov., sp. nov., a novel bacterium of the family Propionibacteriaceae isolated from raw milk and dairy products.</title>
        <authorList>
            <person name="Wenning M."/>
            <person name="Breitenwieser F."/>
            <person name="Huptas C."/>
            <person name="von Neubeck M."/>
            <person name="Busse H.-J."/>
            <person name="Scherer S."/>
        </authorList>
    </citation>
    <scope>NUCLEOTIDE SEQUENCE [LARGE SCALE GENOMIC DNA]</scope>
    <source>
        <strain evidence="2 3">VG341</strain>
    </source>
</reference>
<dbReference type="GO" id="GO:0006352">
    <property type="term" value="P:DNA-templated transcription initiation"/>
    <property type="evidence" value="ECO:0007669"/>
    <property type="project" value="InterPro"/>
</dbReference>
<gene>
    <name evidence="2" type="ORF">C1706_11320</name>
</gene>
<dbReference type="Pfam" id="PF04545">
    <property type="entry name" value="Sigma70_r4"/>
    <property type="match status" value="1"/>
</dbReference>
<keyword evidence="3" id="KW-1185">Reference proteome</keyword>